<evidence type="ECO:0000313" key="3">
    <source>
        <dbReference type="EMBL" id="KAK6639194.1"/>
    </source>
</evidence>
<proteinExistence type="inferred from homology"/>
<evidence type="ECO:0008006" key="5">
    <source>
        <dbReference type="Google" id="ProtNLM"/>
    </source>
</evidence>
<dbReference type="PRINTS" id="PR00080">
    <property type="entry name" value="SDRFAMILY"/>
</dbReference>
<accession>A0AAN8P5V7</accession>
<gene>
    <name evidence="3" type="ORF">RUM43_007464</name>
</gene>
<evidence type="ECO:0000313" key="4">
    <source>
        <dbReference type="Proteomes" id="UP001372834"/>
    </source>
</evidence>
<dbReference type="Gene3D" id="3.40.50.720">
    <property type="entry name" value="NAD(P)-binding Rossmann-like Domain"/>
    <property type="match status" value="1"/>
</dbReference>
<keyword evidence="1" id="KW-0560">Oxidoreductase</keyword>
<name>A0AAN8P5V7_POLSC</name>
<dbReference type="InterPro" id="IPR036291">
    <property type="entry name" value="NAD(P)-bd_dom_sf"/>
</dbReference>
<organism evidence="3 4">
    <name type="scientific">Polyplax serrata</name>
    <name type="common">Common mouse louse</name>
    <dbReference type="NCBI Taxonomy" id="468196"/>
    <lineage>
        <taxon>Eukaryota</taxon>
        <taxon>Metazoa</taxon>
        <taxon>Ecdysozoa</taxon>
        <taxon>Arthropoda</taxon>
        <taxon>Hexapoda</taxon>
        <taxon>Insecta</taxon>
        <taxon>Pterygota</taxon>
        <taxon>Neoptera</taxon>
        <taxon>Paraneoptera</taxon>
        <taxon>Psocodea</taxon>
        <taxon>Troctomorpha</taxon>
        <taxon>Phthiraptera</taxon>
        <taxon>Anoplura</taxon>
        <taxon>Polyplacidae</taxon>
        <taxon>Polyplax</taxon>
    </lineage>
</organism>
<comment type="similarity">
    <text evidence="2">Belongs to the short-chain dehydrogenases/reductases (SDR) family.</text>
</comment>
<evidence type="ECO:0000256" key="2">
    <source>
        <dbReference type="RuleBase" id="RU000363"/>
    </source>
</evidence>
<dbReference type="PANTHER" id="PTHR43157">
    <property type="entry name" value="PHOSPHATIDYLINOSITOL-GLYCAN BIOSYNTHESIS CLASS F PROTEIN-RELATED"/>
    <property type="match status" value="1"/>
</dbReference>
<dbReference type="EMBL" id="JAWJWE010000003">
    <property type="protein sequence ID" value="KAK6639194.1"/>
    <property type="molecule type" value="Genomic_DNA"/>
</dbReference>
<evidence type="ECO:0000256" key="1">
    <source>
        <dbReference type="ARBA" id="ARBA00023002"/>
    </source>
</evidence>
<sequence>MGSRFKFDPPRKILLISVVTSTTCGIYLLRDSFRGTPYQESVTCEGKVAIVTGGNSGIGKETAKDLAKRGAKVYLLCRDMERCRKARKEIVLATRNRHVFARECDLGSLSSVRKFTEQFLKEQTRLDILVNNAGVWRVPYGKTKDGFEVHLGVNHMGHFFLTNLLLDLLKKSSPSRIINVSAASHAKGKINTEDLNSDNKYSEMEAYNQSKLANMLFSKELSERLKGTGVTANSVNPGYTSTGLYKLQSNSWSASFIQMLLQPIFWIFLRSPIGGAQSVIYAAIAPELENVTGKYFVDCHEEEVAPQAKDDYTAKWLWAVSEKWTRLREKPQDDSGTVVFS</sequence>
<protein>
    <recommendedName>
        <fullName evidence="5">Retinol dehydrogenase 12</fullName>
    </recommendedName>
</protein>
<dbReference type="Proteomes" id="UP001372834">
    <property type="component" value="Unassembled WGS sequence"/>
</dbReference>
<dbReference type="PANTHER" id="PTHR43157:SF31">
    <property type="entry name" value="PHOSPHATIDYLINOSITOL-GLYCAN BIOSYNTHESIS CLASS F PROTEIN"/>
    <property type="match status" value="1"/>
</dbReference>
<dbReference type="GO" id="GO:0016491">
    <property type="term" value="F:oxidoreductase activity"/>
    <property type="evidence" value="ECO:0007669"/>
    <property type="project" value="UniProtKB-KW"/>
</dbReference>
<dbReference type="InterPro" id="IPR002347">
    <property type="entry name" value="SDR_fam"/>
</dbReference>
<dbReference type="AlphaFoldDB" id="A0AAN8P5V7"/>
<dbReference type="PRINTS" id="PR00081">
    <property type="entry name" value="GDHRDH"/>
</dbReference>
<dbReference type="SUPFAM" id="SSF51735">
    <property type="entry name" value="NAD(P)-binding Rossmann-fold domains"/>
    <property type="match status" value="1"/>
</dbReference>
<comment type="caution">
    <text evidence="3">The sequence shown here is derived from an EMBL/GenBank/DDBJ whole genome shotgun (WGS) entry which is preliminary data.</text>
</comment>
<dbReference type="Pfam" id="PF00106">
    <property type="entry name" value="adh_short"/>
    <property type="match status" value="1"/>
</dbReference>
<reference evidence="3 4" key="1">
    <citation type="submission" date="2023-10" db="EMBL/GenBank/DDBJ databases">
        <title>Genomes of two closely related lineages of the louse Polyplax serrata with different host specificities.</title>
        <authorList>
            <person name="Martinu J."/>
            <person name="Tarabai H."/>
            <person name="Stefka J."/>
            <person name="Hypsa V."/>
        </authorList>
    </citation>
    <scope>NUCLEOTIDE SEQUENCE [LARGE SCALE GENOMIC DNA]</scope>
    <source>
        <strain evidence="3">HR10_N</strain>
    </source>
</reference>